<evidence type="ECO:0000313" key="2">
    <source>
        <dbReference type="Proteomes" id="UP000008983"/>
    </source>
</evidence>
<name>G0QQD5_ICHMU</name>
<evidence type="ECO:0000313" key="1">
    <source>
        <dbReference type="EMBL" id="EGR32570.1"/>
    </source>
</evidence>
<dbReference type="AlphaFoldDB" id="G0QQD5"/>
<protein>
    <submittedName>
        <fullName evidence="1">Uncharacterized protein</fullName>
    </submittedName>
</protein>
<dbReference type="GeneID" id="14908731"/>
<gene>
    <name evidence="1" type="ORF">IMG5_077360</name>
</gene>
<dbReference type="Proteomes" id="UP000008983">
    <property type="component" value="Unassembled WGS sequence"/>
</dbReference>
<dbReference type="InParanoid" id="G0QQD5"/>
<accession>G0QQD5</accession>
<proteinExistence type="predicted"/>
<sequence length="61" mass="7133">MLRNMMANLFANYQNMHKIIENTEGSIYLGDYTAALDVKTLKENNIKTKYKEKNALNYQSQ</sequence>
<reference evidence="1 2" key="1">
    <citation type="submission" date="2011-07" db="EMBL/GenBank/DDBJ databases">
        <authorList>
            <person name="Coyne R."/>
            <person name="Brami D."/>
            <person name="Johnson J."/>
            <person name="Hostetler J."/>
            <person name="Hannick L."/>
            <person name="Clark T."/>
            <person name="Cassidy-Hanley D."/>
            <person name="Inman J."/>
        </authorList>
    </citation>
    <scope>NUCLEOTIDE SEQUENCE [LARGE SCALE GENOMIC DNA]</scope>
    <source>
        <strain evidence="1 2">G5</strain>
    </source>
</reference>
<keyword evidence="2" id="KW-1185">Reference proteome</keyword>
<organism evidence="1 2">
    <name type="scientific">Ichthyophthirius multifiliis</name>
    <name type="common">White spot disease agent</name>
    <name type="synonym">Ich</name>
    <dbReference type="NCBI Taxonomy" id="5932"/>
    <lineage>
        <taxon>Eukaryota</taxon>
        <taxon>Sar</taxon>
        <taxon>Alveolata</taxon>
        <taxon>Ciliophora</taxon>
        <taxon>Intramacronucleata</taxon>
        <taxon>Oligohymenophorea</taxon>
        <taxon>Hymenostomatida</taxon>
        <taxon>Ophryoglenina</taxon>
        <taxon>Ichthyophthirius</taxon>
    </lineage>
</organism>
<dbReference type="EMBL" id="GL983621">
    <property type="protein sequence ID" value="EGR32570.1"/>
    <property type="molecule type" value="Genomic_DNA"/>
</dbReference>
<dbReference type="RefSeq" id="XP_004036556.1">
    <property type="nucleotide sequence ID" value="XM_004036508.1"/>
</dbReference>